<dbReference type="AlphaFoldDB" id="A0A2P6S120"/>
<proteinExistence type="predicted"/>
<dbReference type="PANTHER" id="PTHR47266">
    <property type="entry name" value="ENDONUCLEASE-RELATED"/>
    <property type="match status" value="1"/>
</dbReference>
<comment type="caution">
    <text evidence="1">The sequence shown here is derived from an EMBL/GenBank/DDBJ whole genome shotgun (WGS) entry which is preliminary data.</text>
</comment>
<evidence type="ECO:0000313" key="1">
    <source>
        <dbReference type="EMBL" id="PRQ52384.1"/>
    </source>
</evidence>
<evidence type="ECO:0008006" key="3">
    <source>
        <dbReference type="Google" id="ProtNLM"/>
    </source>
</evidence>
<reference evidence="1 2" key="1">
    <citation type="journal article" date="2018" name="Nat. Genet.">
        <title>The Rosa genome provides new insights in the design of modern roses.</title>
        <authorList>
            <person name="Bendahmane M."/>
        </authorList>
    </citation>
    <scope>NUCLEOTIDE SEQUENCE [LARGE SCALE GENOMIC DNA]</scope>
    <source>
        <strain evidence="2">cv. Old Blush</strain>
    </source>
</reference>
<protein>
    <recommendedName>
        <fullName evidence="3">Reverse transcriptase domain-containing protein</fullName>
    </recommendedName>
</protein>
<dbReference type="OMA" id="YGAIEMC"/>
<dbReference type="EMBL" id="PDCK01000040">
    <property type="protein sequence ID" value="PRQ52384.1"/>
    <property type="molecule type" value="Genomic_DNA"/>
</dbReference>
<dbReference type="InterPro" id="IPR052160">
    <property type="entry name" value="Gypsy_RT_Integrase-like"/>
</dbReference>
<name>A0A2P6S120_ROSCH</name>
<accession>A0A2P6S120</accession>
<dbReference type="Gramene" id="PRQ52384">
    <property type="protein sequence ID" value="PRQ52384"/>
    <property type="gene ID" value="RchiOBHm_Chr2g0154911"/>
</dbReference>
<sequence>MSPYRIVYGKPCHLPVELEHKAWWAVKQFNMDIDAAGLHRKLQLQELEEIRNDAFESAKIYKDKTKAFHDKMIRRKTFVVGQKVLLFHSRLKLFPDKE</sequence>
<gene>
    <name evidence="1" type="ORF">RchiOBHm_Chr2g0154911</name>
</gene>
<keyword evidence="2" id="KW-1185">Reference proteome</keyword>
<dbReference type="Proteomes" id="UP000238479">
    <property type="component" value="Chromosome 2"/>
</dbReference>
<evidence type="ECO:0000313" key="2">
    <source>
        <dbReference type="Proteomes" id="UP000238479"/>
    </source>
</evidence>
<organism evidence="1 2">
    <name type="scientific">Rosa chinensis</name>
    <name type="common">China rose</name>
    <dbReference type="NCBI Taxonomy" id="74649"/>
    <lineage>
        <taxon>Eukaryota</taxon>
        <taxon>Viridiplantae</taxon>
        <taxon>Streptophyta</taxon>
        <taxon>Embryophyta</taxon>
        <taxon>Tracheophyta</taxon>
        <taxon>Spermatophyta</taxon>
        <taxon>Magnoliopsida</taxon>
        <taxon>eudicotyledons</taxon>
        <taxon>Gunneridae</taxon>
        <taxon>Pentapetalae</taxon>
        <taxon>rosids</taxon>
        <taxon>fabids</taxon>
        <taxon>Rosales</taxon>
        <taxon>Rosaceae</taxon>
        <taxon>Rosoideae</taxon>
        <taxon>Rosoideae incertae sedis</taxon>
        <taxon>Rosa</taxon>
    </lineage>
</organism>